<dbReference type="SMART" id="SM01049">
    <property type="entry name" value="Cache_2"/>
    <property type="match status" value="1"/>
</dbReference>
<accession>A0A2W6IHU7</accession>
<evidence type="ECO:0000256" key="10">
    <source>
        <dbReference type="SAM" id="MobiDB-lite"/>
    </source>
</evidence>
<comment type="similarity">
    <text evidence="8">Belongs to the methyl-accepting chemotaxis (MCP) protein family.</text>
</comment>
<dbReference type="InterPro" id="IPR004090">
    <property type="entry name" value="Chemotax_Me-accpt_rcpt"/>
</dbReference>
<dbReference type="SUPFAM" id="SSF58104">
    <property type="entry name" value="Methyl-accepting chemotaxis protein (MCP) signaling domain"/>
    <property type="match status" value="1"/>
</dbReference>
<dbReference type="GO" id="GO:0005886">
    <property type="term" value="C:plasma membrane"/>
    <property type="evidence" value="ECO:0007669"/>
    <property type="project" value="UniProtKB-SubCell"/>
</dbReference>
<proteinExistence type="inferred from homology"/>
<dbReference type="EMBL" id="LXXM01000081">
    <property type="protein sequence ID" value="PZS95027.1"/>
    <property type="molecule type" value="Genomic_DNA"/>
</dbReference>
<dbReference type="PANTHER" id="PTHR43531:SF14">
    <property type="entry name" value="METHYL-ACCEPTING CHEMOTAXIS PROTEIN I-RELATED"/>
    <property type="match status" value="1"/>
</dbReference>
<evidence type="ECO:0000256" key="3">
    <source>
        <dbReference type="ARBA" id="ARBA00022481"/>
    </source>
</evidence>
<name>A0A2W6IHU7_STEMA</name>
<reference evidence="14 15" key="1">
    <citation type="submission" date="2016-05" db="EMBL/GenBank/DDBJ databases">
        <authorList>
            <person name="Lavstsen T."/>
            <person name="Jespersen J.S."/>
        </authorList>
    </citation>
    <scope>NUCLEOTIDE SEQUENCE [LARGE SCALE GENOMIC DNA]</scope>
    <source>
        <strain evidence="14 15">SM-5815</strain>
    </source>
</reference>
<dbReference type="Gene3D" id="1.10.287.950">
    <property type="entry name" value="Methyl-accepting chemotaxis protein"/>
    <property type="match status" value="1"/>
</dbReference>
<dbReference type="InterPro" id="IPR004089">
    <property type="entry name" value="MCPsignal_dom"/>
</dbReference>
<evidence type="ECO:0000256" key="4">
    <source>
        <dbReference type="ARBA" id="ARBA00022692"/>
    </source>
</evidence>
<dbReference type="CDD" id="cd11386">
    <property type="entry name" value="MCP_signal"/>
    <property type="match status" value="1"/>
</dbReference>
<dbReference type="Pfam" id="PF00672">
    <property type="entry name" value="HAMP"/>
    <property type="match status" value="1"/>
</dbReference>
<feature type="domain" description="HAMP" evidence="13">
    <location>
        <begin position="407"/>
        <end position="453"/>
    </location>
</feature>
<dbReference type="GO" id="GO:0004888">
    <property type="term" value="F:transmembrane signaling receptor activity"/>
    <property type="evidence" value="ECO:0007669"/>
    <property type="project" value="InterPro"/>
</dbReference>
<dbReference type="PROSITE" id="PS50885">
    <property type="entry name" value="HAMP"/>
    <property type="match status" value="2"/>
</dbReference>
<dbReference type="InterPro" id="IPR041395">
    <property type="entry name" value="McpB_HAMP_3rd"/>
</dbReference>
<keyword evidence="5 11" id="KW-1133">Transmembrane helix</keyword>
<keyword evidence="4 11" id="KW-0812">Transmembrane</keyword>
<comment type="caution">
    <text evidence="14">The sequence shown here is derived from an EMBL/GenBank/DDBJ whole genome shotgun (WGS) entry which is preliminary data.</text>
</comment>
<feature type="transmembrane region" description="Helical" evidence="11">
    <location>
        <begin position="192"/>
        <end position="218"/>
    </location>
</feature>
<dbReference type="RefSeq" id="WP_111111796.1">
    <property type="nucleotide sequence ID" value="NZ_LXXM01000081.1"/>
</dbReference>
<dbReference type="Pfam" id="PF17200">
    <property type="entry name" value="sCache_2"/>
    <property type="match status" value="1"/>
</dbReference>
<evidence type="ECO:0000313" key="14">
    <source>
        <dbReference type="EMBL" id="PZS95027.1"/>
    </source>
</evidence>
<sequence length="756" mass="81207">MNLLHRWQHYFSNLSVRRKLNLLTLLIALGVIALSVIAARMQYLDLTETRKTALKTQVELSYGILQHYHRLAGTGELSEDAAKGAALQALESMRAENDTYYFNIYDTGYRLLMHPFRKDLVGKDMKDFRTDDGVRIYYDQVEAAKAGGGFVNYRWAKPGSKGEVEKVAYAGLFAPWNWVVSSGVYMDDVQQQALVFTAIMAVSGGVLVLIVLALSWVIGNRIARPLKQATAVAEGIANGKLDSHIGPQAHDEPGRLLEAMSGMQQQLHAVIGGQREMARRHDGGELSYRIDASAFPGEYGLMVQETNTLVGSHVQTLHDVLDVVQQYAVGDLSRDIARYPGEKAAMTTTVDTVKANLGRINAEIKQLASAAAAGDFSRRGDAQRFDHDFRLMLENLNAMMAVSDDNLGKLSQLLSAIAEGDLTARMQGDYQGVFARMRDDANTTVAQLTQIVGQIQASASSITLAAGEIASGNSDLSRRTEQQAANLEETAASMEELTSTVRQNAEHARQANQLAIGAHGVASQGGSVVGQVVTTMSAIEASSKKIAEIISVIDGIAFQTNILALNAAVEAARAGEQGRGFAVVASEVRTLAQRSAAAAKEIKGLIDDSVGKVAEGSSLVHQAGSTMGEIVASVQRVTDIMAEISAASQEQSAGIEQVNQTVVQMDETTQQNAALVEEATAAARAMEDQAAQLADAVAIFRLDNQVSAAVKAVAERVEPARVTTVARPQPTRTPAPVRRSSNASTFVASDSDWQEF</sequence>
<keyword evidence="3" id="KW-0488">Methylation</keyword>
<dbReference type="Pfam" id="PF18575">
    <property type="entry name" value="HAMP_N3"/>
    <property type="match status" value="1"/>
</dbReference>
<dbReference type="InterPro" id="IPR033480">
    <property type="entry name" value="sCache_2"/>
</dbReference>
<evidence type="ECO:0000256" key="9">
    <source>
        <dbReference type="PROSITE-ProRule" id="PRU00284"/>
    </source>
</evidence>
<dbReference type="InterPro" id="IPR003660">
    <property type="entry name" value="HAMP_dom"/>
</dbReference>
<dbReference type="GO" id="GO:0007165">
    <property type="term" value="P:signal transduction"/>
    <property type="evidence" value="ECO:0007669"/>
    <property type="project" value="UniProtKB-KW"/>
</dbReference>
<dbReference type="SMART" id="SM00304">
    <property type="entry name" value="HAMP"/>
    <property type="match status" value="3"/>
</dbReference>
<feature type="region of interest" description="Disordered" evidence="10">
    <location>
        <begin position="724"/>
        <end position="756"/>
    </location>
</feature>
<dbReference type="FunFam" id="1.10.287.950:FF:000002">
    <property type="entry name" value="Methyl-accepting chemotaxis protein"/>
    <property type="match status" value="1"/>
</dbReference>
<gene>
    <name evidence="14" type="ORF">A7X83_22445</name>
</gene>
<dbReference type="PANTHER" id="PTHR43531">
    <property type="entry name" value="PROTEIN ICFG"/>
    <property type="match status" value="1"/>
</dbReference>
<evidence type="ECO:0000256" key="8">
    <source>
        <dbReference type="ARBA" id="ARBA00029447"/>
    </source>
</evidence>
<feature type="transmembrane region" description="Helical" evidence="11">
    <location>
        <begin position="20"/>
        <end position="41"/>
    </location>
</feature>
<dbReference type="AlphaFoldDB" id="A0A2W6IHU7"/>
<dbReference type="Gene3D" id="1.20.120.1530">
    <property type="match status" value="2"/>
</dbReference>
<dbReference type="Pfam" id="PF18947">
    <property type="entry name" value="HAMP_2"/>
    <property type="match status" value="1"/>
</dbReference>
<evidence type="ECO:0000256" key="5">
    <source>
        <dbReference type="ARBA" id="ARBA00022989"/>
    </source>
</evidence>
<evidence type="ECO:0000256" key="2">
    <source>
        <dbReference type="ARBA" id="ARBA00022475"/>
    </source>
</evidence>
<keyword evidence="7 9" id="KW-0807">Transducer</keyword>
<evidence type="ECO:0000256" key="7">
    <source>
        <dbReference type="ARBA" id="ARBA00023224"/>
    </source>
</evidence>
<evidence type="ECO:0000256" key="11">
    <source>
        <dbReference type="SAM" id="Phobius"/>
    </source>
</evidence>
<dbReference type="Proteomes" id="UP000249614">
    <property type="component" value="Unassembled WGS sequence"/>
</dbReference>
<comment type="subcellular location">
    <subcellularLocation>
        <location evidence="1">Cell membrane</location>
        <topology evidence="1">Multi-pass membrane protein</topology>
    </subcellularLocation>
</comment>
<keyword evidence="6 11" id="KW-0472">Membrane</keyword>
<feature type="domain" description="HAMP" evidence="13">
    <location>
        <begin position="220"/>
        <end position="272"/>
    </location>
</feature>
<evidence type="ECO:0000259" key="13">
    <source>
        <dbReference type="PROSITE" id="PS50885"/>
    </source>
</evidence>
<dbReference type="CDD" id="cd06225">
    <property type="entry name" value="HAMP"/>
    <property type="match status" value="1"/>
</dbReference>
<feature type="domain" description="Methyl-accepting transducer" evidence="12">
    <location>
        <begin position="458"/>
        <end position="687"/>
    </location>
</feature>
<dbReference type="Pfam" id="PF00015">
    <property type="entry name" value="MCPsignal"/>
    <property type="match status" value="1"/>
</dbReference>
<protein>
    <submittedName>
        <fullName evidence="14">Chemotaxis protein</fullName>
    </submittedName>
</protein>
<dbReference type="Gene3D" id="3.30.450.20">
    <property type="entry name" value="PAS domain"/>
    <property type="match status" value="1"/>
</dbReference>
<dbReference type="FunFam" id="1.20.120.1530:FF:000004">
    <property type="entry name" value="Methyl-accepting chemotaxis protein"/>
    <property type="match status" value="1"/>
</dbReference>
<dbReference type="PRINTS" id="PR00260">
    <property type="entry name" value="CHEMTRNSDUCR"/>
</dbReference>
<dbReference type="PROSITE" id="PS50111">
    <property type="entry name" value="CHEMOTAXIS_TRANSDUC_2"/>
    <property type="match status" value="1"/>
</dbReference>
<dbReference type="GO" id="GO:0006935">
    <property type="term" value="P:chemotaxis"/>
    <property type="evidence" value="ECO:0007669"/>
    <property type="project" value="InterPro"/>
</dbReference>
<keyword evidence="2" id="KW-1003">Cell membrane</keyword>
<evidence type="ECO:0000256" key="1">
    <source>
        <dbReference type="ARBA" id="ARBA00004651"/>
    </source>
</evidence>
<dbReference type="SMART" id="SM00283">
    <property type="entry name" value="MA"/>
    <property type="match status" value="1"/>
</dbReference>
<organism evidence="14 15">
    <name type="scientific">Stenotrophomonas maltophilia</name>
    <name type="common">Pseudomonas maltophilia</name>
    <name type="synonym">Xanthomonas maltophilia</name>
    <dbReference type="NCBI Taxonomy" id="40324"/>
    <lineage>
        <taxon>Bacteria</taxon>
        <taxon>Pseudomonadati</taxon>
        <taxon>Pseudomonadota</taxon>
        <taxon>Gammaproteobacteria</taxon>
        <taxon>Lysobacterales</taxon>
        <taxon>Lysobacteraceae</taxon>
        <taxon>Stenotrophomonas</taxon>
        <taxon>Stenotrophomonas maltophilia group</taxon>
    </lineage>
</organism>
<feature type="compositionally biased region" description="Polar residues" evidence="10">
    <location>
        <begin position="739"/>
        <end position="748"/>
    </location>
</feature>
<dbReference type="SUPFAM" id="SSF158472">
    <property type="entry name" value="HAMP domain-like"/>
    <property type="match status" value="1"/>
</dbReference>
<evidence type="ECO:0000259" key="12">
    <source>
        <dbReference type="PROSITE" id="PS50111"/>
    </source>
</evidence>
<evidence type="ECO:0000256" key="6">
    <source>
        <dbReference type="ARBA" id="ARBA00023136"/>
    </source>
</evidence>
<dbReference type="InterPro" id="IPR051310">
    <property type="entry name" value="MCP_chemotaxis"/>
</dbReference>
<evidence type="ECO:0000313" key="15">
    <source>
        <dbReference type="Proteomes" id="UP000249614"/>
    </source>
</evidence>